<keyword evidence="1" id="KW-0175">Coiled coil</keyword>
<keyword evidence="3" id="KW-0812">Transmembrane</keyword>
<feature type="transmembrane region" description="Helical" evidence="3">
    <location>
        <begin position="496"/>
        <end position="517"/>
    </location>
</feature>
<organism evidence="5 6">
    <name type="scientific">Cohnella hongkongensis</name>
    <dbReference type="NCBI Taxonomy" id="178337"/>
    <lineage>
        <taxon>Bacteria</taxon>
        <taxon>Bacillati</taxon>
        <taxon>Bacillota</taxon>
        <taxon>Bacilli</taxon>
        <taxon>Bacillales</taxon>
        <taxon>Paenibacillaceae</taxon>
        <taxon>Cohnella</taxon>
    </lineage>
</organism>
<sequence length="1076" mass="120300">MYIREIDVDGYGALSRAKLAFGGERVTVLYGPNEAGKSTLLRFVRSMLYGFPTRKDPVERGEPVFGGRHGGRLVLTDRNGLEWRIERHSDRGGEIRLRDDAGAERVVGQAEWEKLLLGGLPERLYRQLFAVSLNELHELRTLQGEELGSFLYHAGLAGGASIAEARRRIGAELDRLYRPKGSNQDMNRLLGSIKELEADIRRSRDGIREYADAAEELRSVEQRLGRMEEELPGLRRETAMLQGALELREWWLKREALLAEIADLRAALPDPSAPLLSEETAGIWGELRGLRTAVSARLAEEREALEELRRERDRLSWDEERIAAFPELERLEATSEAIAAKREERSGLEAELVALDDTIRSSLALVSPEWGETELAAFGGLAADREQVRSVRQAWEEAEKASMTLQTELRRLDRQRELLLGEEGSGSPENEADERAKPDGAAFGFLPRTKSELLEAWHQAEDARRNYERTAAAGAAAASPAGRASRSRRSSGRGGSALRLVWAAAAAAVAAAVWPFLPGQEDRLSPLPYLLSAALLATAAGIAGYVRSGLGNEASRSRFASEASPEADRAGREAVSEKLRLLIGDAEAAAGWMPGGSSRSDQPLSAAEADAYWSRLREAVHEQLERWERSGREAERRQELGHRIQEVLKEKGLIEREAESQLRLLEELGERWRQWLIVRKLPDHVTPSGAFELFAAAERGQAALRQRDRLKERVDALERAIGDFDRAATDLAGKWPPPAGLGTDTSLAVRWLYREAVGELDAKRTAERLEARIESARARVGDAEAELEGVQERIAEMLRSVGAASEAELDERIRIDDRCRAWRREAREAQLRLESGRDAAAQAELYELLGSRDEAALAALIEEGQTRLAETEAIRSELLDRRGRLAQQLDRLRRDAELEDKRQRLRELGDRLEELTARYAVLALADKLIADTKAVYEEEKQPEVLLRASRYFQRMTGGAYSRIVAPGDSKTLLAETKERTYLESVYLSRGTQEQLYLAMRFSLCDAASPEHPLPLLMDDLFVHFDETRLARTLPVLEELGRTRQVLLFTCHRHVAETIVSGTAGARLLTLEAWKRA</sequence>
<feature type="region of interest" description="Disordered" evidence="2">
    <location>
        <begin position="469"/>
        <end position="493"/>
    </location>
</feature>
<dbReference type="Proteomes" id="UP001596028">
    <property type="component" value="Unassembled WGS sequence"/>
</dbReference>
<name>A0ABV9FH08_9BACL</name>
<keyword evidence="6" id="KW-1185">Reference proteome</keyword>
<evidence type="ECO:0000256" key="2">
    <source>
        <dbReference type="SAM" id="MobiDB-lite"/>
    </source>
</evidence>
<evidence type="ECO:0000256" key="1">
    <source>
        <dbReference type="SAM" id="Coils"/>
    </source>
</evidence>
<feature type="coiled-coil region" evidence="1">
    <location>
        <begin position="759"/>
        <end position="800"/>
    </location>
</feature>
<dbReference type="PANTHER" id="PTHR41259">
    <property type="entry name" value="DOUBLE-STRAND BREAK REPAIR RAD50 ATPASE, PUTATIVE-RELATED"/>
    <property type="match status" value="1"/>
</dbReference>
<dbReference type="Pfam" id="PF13514">
    <property type="entry name" value="AAA_27"/>
    <property type="match status" value="1"/>
</dbReference>
<protein>
    <submittedName>
        <fullName evidence="5">AAA family ATPase</fullName>
    </submittedName>
</protein>
<feature type="compositionally biased region" description="Low complexity" evidence="2">
    <location>
        <begin position="471"/>
        <end position="484"/>
    </location>
</feature>
<gene>
    <name evidence="5" type="ORF">ACFO3S_17345</name>
</gene>
<dbReference type="InterPro" id="IPR038734">
    <property type="entry name" value="YhaN_AAA"/>
</dbReference>
<feature type="coiled-coil region" evidence="1">
    <location>
        <begin position="193"/>
        <end position="237"/>
    </location>
</feature>
<dbReference type="RefSeq" id="WP_378098750.1">
    <property type="nucleotide sequence ID" value="NZ_JBHSEP010000013.1"/>
</dbReference>
<dbReference type="InterPro" id="IPR027417">
    <property type="entry name" value="P-loop_NTPase"/>
</dbReference>
<dbReference type="Gene3D" id="3.40.50.300">
    <property type="entry name" value="P-loop containing nucleotide triphosphate hydrolases"/>
    <property type="match status" value="2"/>
</dbReference>
<feature type="transmembrane region" description="Helical" evidence="3">
    <location>
        <begin position="529"/>
        <end position="546"/>
    </location>
</feature>
<dbReference type="SUPFAM" id="SSF52540">
    <property type="entry name" value="P-loop containing nucleoside triphosphate hydrolases"/>
    <property type="match status" value="1"/>
</dbReference>
<evidence type="ECO:0000256" key="3">
    <source>
        <dbReference type="SAM" id="Phobius"/>
    </source>
</evidence>
<accession>A0ABV9FH08</accession>
<proteinExistence type="predicted"/>
<keyword evidence="3" id="KW-1133">Transmembrane helix</keyword>
<evidence type="ECO:0000313" key="6">
    <source>
        <dbReference type="Proteomes" id="UP001596028"/>
    </source>
</evidence>
<dbReference type="EMBL" id="JBHSEP010000013">
    <property type="protein sequence ID" value="MFC4600016.1"/>
    <property type="molecule type" value="Genomic_DNA"/>
</dbReference>
<feature type="coiled-coil region" evidence="1">
    <location>
        <begin position="875"/>
        <end position="925"/>
    </location>
</feature>
<evidence type="ECO:0000313" key="5">
    <source>
        <dbReference type="EMBL" id="MFC4600016.1"/>
    </source>
</evidence>
<feature type="domain" description="YhaN AAA" evidence="4">
    <location>
        <begin position="1"/>
        <end position="202"/>
    </location>
</feature>
<comment type="caution">
    <text evidence="5">The sequence shown here is derived from an EMBL/GenBank/DDBJ whole genome shotgun (WGS) entry which is preliminary data.</text>
</comment>
<feature type="coiled-coil region" evidence="1">
    <location>
        <begin position="291"/>
        <end position="358"/>
    </location>
</feature>
<feature type="coiled-coil region" evidence="1">
    <location>
        <begin position="700"/>
        <end position="727"/>
    </location>
</feature>
<dbReference type="PANTHER" id="PTHR41259:SF1">
    <property type="entry name" value="DOUBLE-STRAND BREAK REPAIR RAD50 ATPASE, PUTATIVE-RELATED"/>
    <property type="match status" value="1"/>
</dbReference>
<evidence type="ECO:0000259" key="4">
    <source>
        <dbReference type="Pfam" id="PF13514"/>
    </source>
</evidence>
<reference evidence="6" key="1">
    <citation type="journal article" date="2019" name="Int. J. Syst. Evol. Microbiol.">
        <title>The Global Catalogue of Microorganisms (GCM) 10K type strain sequencing project: providing services to taxonomists for standard genome sequencing and annotation.</title>
        <authorList>
            <consortium name="The Broad Institute Genomics Platform"/>
            <consortium name="The Broad Institute Genome Sequencing Center for Infectious Disease"/>
            <person name="Wu L."/>
            <person name="Ma J."/>
        </authorList>
    </citation>
    <scope>NUCLEOTIDE SEQUENCE [LARGE SCALE GENOMIC DNA]</scope>
    <source>
        <strain evidence="6">CCUG 49571</strain>
    </source>
</reference>
<keyword evidence="3" id="KW-0472">Membrane</keyword>